<dbReference type="Proteomes" id="UP001234202">
    <property type="component" value="Unassembled WGS sequence"/>
</dbReference>
<evidence type="ECO:0000313" key="1">
    <source>
        <dbReference type="EMBL" id="KAJ9121235.1"/>
    </source>
</evidence>
<dbReference type="EMBL" id="JASBWV010000018">
    <property type="protein sequence ID" value="KAJ9121235.1"/>
    <property type="molecule type" value="Genomic_DNA"/>
</dbReference>
<proteinExistence type="predicted"/>
<name>A0ACC2XCA2_9TREE</name>
<accession>A0ACC2XCA2</accession>
<gene>
    <name evidence="1" type="ORF">QFC24_004910</name>
</gene>
<reference evidence="1" key="1">
    <citation type="submission" date="2023-04" db="EMBL/GenBank/DDBJ databases">
        <title>Draft Genome sequencing of Naganishia species isolated from polar environments using Oxford Nanopore Technology.</title>
        <authorList>
            <person name="Leo P."/>
            <person name="Venkateswaran K."/>
        </authorList>
    </citation>
    <scope>NUCLEOTIDE SEQUENCE</scope>
    <source>
        <strain evidence="1">DBVPG 5303</strain>
    </source>
</reference>
<protein>
    <submittedName>
        <fullName evidence="1">Uncharacterized protein</fullName>
    </submittedName>
</protein>
<evidence type="ECO:0000313" key="2">
    <source>
        <dbReference type="Proteomes" id="UP001234202"/>
    </source>
</evidence>
<sequence length="336" mass="34952">MASQSPSISQTPPQPQSQPSTTLQPTTETPSLSPTPQSFTQVFRLSGGSPLVTFSPYIALPSGQTTGSIRGWTEQADASGHETMQTFGQDVDGTWMMIANISAQSFTPYFTFPSSSYDITAQVDSDAPVALSQSGTKLTSTLSAPSHQFRMKVACKAGANACSAGGAGEAFRFEGIGLDMASSSAVQKPTQNATVDDSSKVIDYQGFASTDTSRIGTQSIVNDAVVKSSKEKTLSYTATRGANATVYFTGSSLQIIGVAGPSMGTFSVALDSDAMPTIANATKGIFSVQQLLFYTSSLSEGEHQMTITNLEEGKGLALDSFSVSGPGVACFGYVSA</sequence>
<keyword evidence="2" id="KW-1185">Reference proteome</keyword>
<comment type="caution">
    <text evidence="1">The sequence shown here is derived from an EMBL/GenBank/DDBJ whole genome shotgun (WGS) entry which is preliminary data.</text>
</comment>
<organism evidence="1 2">
    <name type="scientific">Naganishia onofrii</name>
    <dbReference type="NCBI Taxonomy" id="1851511"/>
    <lineage>
        <taxon>Eukaryota</taxon>
        <taxon>Fungi</taxon>
        <taxon>Dikarya</taxon>
        <taxon>Basidiomycota</taxon>
        <taxon>Agaricomycotina</taxon>
        <taxon>Tremellomycetes</taxon>
        <taxon>Filobasidiales</taxon>
        <taxon>Filobasidiaceae</taxon>
        <taxon>Naganishia</taxon>
    </lineage>
</organism>